<dbReference type="Gene3D" id="1.10.10.2840">
    <property type="entry name" value="PucR C-terminal helix-turn-helix domain"/>
    <property type="match status" value="1"/>
</dbReference>
<proteinExistence type="inferred from homology"/>
<evidence type="ECO:0000259" key="2">
    <source>
        <dbReference type="Pfam" id="PF13556"/>
    </source>
</evidence>
<evidence type="ECO:0000259" key="3">
    <source>
        <dbReference type="Pfam" id="PF14361"/>
    </source>
</evidence>
<gene>
    <name evidence="5" type="ORF">GCM10017579_35010</name>
</gene>
<dbReference type="Pfam" id="PF14361">
    <property type="entry name" value="RsbRD_N"/>
    <property type="match status" value="1"/>
</dbReference>
<dbReference type="InterPro" id="IPR041522">
    <property type="entry name" value="CdaR_GGDEF"/>
</dbReference>
<comment type="caution">
    <text evidence="5">The sequence shown here is derived from an EMBL/GenBank/DDBJ whole genome shotgun (WGS) entry which is preliminary data.</text>
</comment>
<reference evidence="5" key="1">
    <citation type="journal article" date="2014" name="Int. J. Syst. Evol. Microbiol.">
        <title>Complete genome of a new Firmicutes species belonging to the dominant human colonic microbiota ('Ruminococcus bicirculans') reveals two chromosomes and a selective capacity to utilize plant glucans.</title>
        <authorList>
            <consortium name="NISC Comparative Sequencing Program"/>
            <person name="Wegmann U."/>
            <person name="Louis P."/>
            <person name="Goesmann A."/>
            <person name="Henrissat B."/>
            <person name="Duncan S.H."/>
            <person name="Flint H.J."/>
        </authorList>
    </citation>
    <scope>NUCLEOTIDE SEQUENCE</scope>
    <source>
        <strain evidence="5">VKM Ac-1246</strain>
    </source>
</reference>
<dbReference type="RefSeq" id="WP_229787159.1">
    <property type="nucleotide sequence ID" value="NZ_BMRK01000001.1"/>
</dbReference>
<accession>A0ABQ5T0S5</accession>
<keyword evidence="6" id="KW-1185">Reference proteome</keyword>
<dbReference type="InterPro" id="IPR051448">
    <property type="entry name" value="CdaR-like_regulators"/>
</dbReference>
<feature type="domain" description="CdaR GGDEF-like" evidence="4">
    <location>
        <begin position="178"/>
        <end position="292"/>
    </location>
</feature>
<comment type="similarity">
    <text evidence="1">Belongs to the CdaR family.</text>
</comment>
<evidence type="ECO:0000313" key="6">
    <source>
        <dbReference type="Proteomes" id="UP001142292"/>
    </source>
</evidence>
<dbReference type="Pfam" id="PF17853">
    <property type="entry name" value="GGDEF_2"/>
    <property type="match status" value="1"/>
</dbReference>
<feature type="domain" description="RsbT co-antagonist protein RsbRD N-terminal" evidence="3">
    <location>
        <begin position="19"/>
        <end position="157"/>
    </location>
</feature>
<sequence>MRTEPINRIVEGVRENLPATVALFLQRTWEQVPAYAASPDPDLRRDVAQHADAVFRAVLVTLEEGRAAVREDFDLSTGQAASRVRQGITLADFLQAFRLGQVALWESIVDVAADDPDTGRAALDAASHVMQVIEVGSSVAAEAYLSSQQMELAEGDRIRRDLVEDLLAGREVPAGPRLDIARAGGLEPDGRAVVMVAVPVRPLKAGQNLREVLRIVRTELGPAQDGLAVIRQEQLVGIMPMAHDDATTVVPGMRRVHGQVARYGIELAVGVSTVHTGWSGVPAAYAEAGIARDSLGEEAGVVALPMLSTVDYLVLREDPTARRLVRPRLRQFVLEDQARDGAMIETLLAYVASDLNAKLAAERLHMHVNTAYYRLERIAERTGCDLRRFADVEELLFAIRLLTGARGRVRPASGR</sequence>
<dbReference type="InterPro" id="IPR025751">
    <property type="entry name" value="RsbRD_N_dom"/>
</dbReference>
<dbReference type="PANTHER" id="PTHR33744">
    <property type="entry name" value="CARBOHYDRATE DIACID REGULATOR"/>
    <property type="match status" value="1"/>
</dbReference>
<organism evidence="5 6">
    <name type="scientific">Nocardioides luteus</name>
    <dbReference type="NCBI Taxonomy" id="1844"/>
    <lineage>
        <taxon>Bacteria</taxon>
        <taxon>Bacillati</taxon>
        <taxon>Actinomycetota</taxon>
        <taxon>Actinomycetes</taxon>
        <taxon>Propionibacteriales</taxon>
        <taxon>Nocardioidaceae</taxon>
        <taxon>Nocardioides</taxon>
    </lineage>
</organism>
<feature type="domain" description="PucR C-terminal helix-turn-helix" evidence="2">
    <location>
        <begin position="344"/>
        <end position="400"/>
    </location>
</feature>
<name>A0ABQ5T0S5_9ACTN</name>
<reference evidence="5" key="2">
    <citation type="submission" date="2023-01" db="EMBL/GenBank/DDBJ databases">
        <authorList>
            <person name="Sun Q."/>
            <person name="Evtushenko L."/>
        </authorList>
    </citation>
    <scope>NUCLEOTIDE SEQUENCE</scope>
    <source>
        <strain evidence="5">VKM Ac-1246</strain>
    </source>
</reference>
<dbReference type="EMBL" id="BSEL01000007">
    <property type="protein sequence ID" value="GLJ69465.1"/>
    <property type="molecule type" value="Genomic_DNA"/>
</dbReference>
<dbReference type="Proteomes" id="UP001142292">
    <property type="component" value="Unassembled WGS sequence"/>
</dbReference>
<evidence type="ECO:0000256" key="1">
    <source>
        <dbReference type="ARBA" id="ARBA00006754"/>
    </source>
</evidence>
<protein>
    <submittedName>
        <fullName evidence="5">Transcriptional regulator</fullName>
    </submittedName>
</protein>
<evidence type="ECO:0000259" key="4">
    <source>
        <dbReference type="Pfam" id="PF17853"/>
    </source>
</evidence>
<evidence type="ECO:0000313" key="5">
    <source>
        <dbReference type="EMBL" id="GLJ69465.1"/>
    </source>
</evidence>
<dbReference type="InterPro" id="IPR042070">
    <property type="entry name" value="PucR_C-HTH_sf"/>
</dbReference>
<dbReference type="InterPro" id="IPR025736">
    <property type="entry name" value="PucR_C-HTH_dom"/>
</dbReference>
<dbReference type="Pfam" id="PF13556">
    <property type="entry name" value="HTH_30"/>
    <property type="match status" value="1"/>
</dbReference>